<dbReference type="Pfam" id="PF00271">
    <property type="entry name" value="Helicase_C"/>
    <property type="match status" value="1"/>
</dbReference>
<proteinExistence type="predicted"/>
<dbReference type="RefSeq" id="WP_166180833.1">
    <property type="nucleotide sequence ID" value="NZ_CP045120.1"/>
</dbReference>
<dbReference type="InterPro" id="IPR029063">
    <property type="entry name" value="SAM-dependent_MTases_sf"/>
</dbReference>
<organism evidence="4 5">
    <name type="scientific">Rubrobacter tropicus</name>
    <dbReference type="NCBI Taxonomy" id="2653851"/>
    <lineage>
        <taxon>Bacteria</taxon>
        <taxon>Bacillati</taxon>
        <taxon>Actinomycetota</taxon>
        <taxon>Rubrobacteria</taxon>
        <taxon>Rubrobacterales</taxon>
        <taxon>Rubrobacteraceae</taxon>
        <taxon>Rubrobacter</taxon>
    </lineage>
</organism>
<dbReference type="EMBL" id="CP045120">
    <property type="protein sequence ID" value="QIN85484.1"/>
    <property type="molecule type" value="Genomic_DNA"/>
</dbReference>
<dbReference type="KEGG" id="rub:GBA63_22555"/>
<dbReference type="PANTHER" id="PTHR10799">
    <property type="entry name" value="SNF2/RAD54 HELICASE FAMILY"/>
    <property type="match status" value="1"/>
</dbReference>
<evidence type="ECO:0000256" key="1">
    <source>
        <dbReference type="ARBA" id="ARBA00022801"/>
    </source>
</evidence>
<evidence type="ECO:0000313" key="4">
    <source>
        <dbReference type="EMBL" id="QIN85484.1"/>
    </source>
</evidence>
<gene>
    <name evidence="4" type="ORF">GBA63_22555</name>
</gene>
<sequence>MTQTTPDPNLFPATPTDAPGVPVSGPREDAENGAANGSVNGSPQKRGSLVGGALTEEALASSRRVLHKSRGNKNATIGLQQWFSPPEAANLIAGVMSDRWDTPGAVLDPTAGAGALLEPYPAGKRFGIEIDADHVPDTGTAEPAQDGLDGRVSYRGIGGDAQRVIPMLRAAGVRFPAIVLNPPFGLDWRDAVHAGGRAEKQINSTALAYLWALDLLKQFGQGAMICGTDRLAKEVLSRPEGRGVYAVVDVEGPLFPGVALPTSIAFFVRPDDLSDGISVLPRRGETGLPAVPPAHFTARRESLPGLADSVTAARDARANYVSTHARLDELVDGFRAVEREHGRRLKAARSKKAAQDFDLDLRGSKVSVGLSAYTQLALSNVTRLREVQLLANNHVSYFSQNKRGWRQLQTLEADGLVSISPALRGAATKAVEEAEALSTPLFPLKKQMRLGWLADLDRIACTSGDPKYGFVAGESYELSTRSKVASETQERVVENRRGEHELRRFTTERKLLEVRVGSHTFDEGNENIQFLTDHFDFPDPGCVASRFPELVSDRRALLRHIERKNNFEFKLFQIDHLSRLLVRGRGLLAHEQGLGKTLMLMALAEALRYLGAAPYSLFVSPQDLGAQWARESKRFFNRRLEVIRTPGEARRVADRVEAGEAGWWWTYFEALSIVGRKKELLPHTPLRPAEDLQRRLLTYKRAKKSRAAITASEVRTLTAQAENTGPDPYDDYLPKAIPHGPSTRDACPECGADTAAGWTGEVCHAPKRCVTHDSGRCPEDGIGCVFRGCGYVHRSVYVKSAYSHITTAFEDGVTCVDEISEIRGEDSLRSKSVRALGRGPHKFGATGTPLSNFLADSYYPIGWSLGFGTPQFPYDHARGRSKFESDFCTIEHMHGREEDDEENVKKSRKILPQITNVSQFWRLAQPSISRCRKEQTGEPLVERTYYPIRVPMGVAQQEMHAYWMDNFPEYFRWKDPHHAFVKKGLVEKYAATLGLLWRLEHASTLPAADEPSRHYPDAAGELTELSNFTPATLKVLEIAMSHAENGEKVLIGSDLVRTGLFLSERLQEKGVNSVHITEERAGKVGTKNPRKRAREVEAFARGKAQVLCAGVGAMKLGHDLHAASTVIVLGLPYSFMALDQFLARVHRLSSPKPVSVYVVIPNGSLAVDKWELLKDKGGASDLAFDGELSVQPEEAIDWNEVLRNMKARGIQAAGNEVPESEVEAAWREVAPLRPAMPPRRIRQRPPGSSGLLPGPQPVYGQPSLFDLSA</sequence>
<dbReference type="SMART" id="SM00490">
    <property type="entry name" value="HELICc"/>
    <property type="match status" value="1"/>
</dbReference>
<protein>
    <recommendedName>
        <fullName evidence="3">Helicase C-terminal domain-containing protein</fullName>
    </recommendedName>
</protein>
<dbReference type="CDD" id="cd18793">
    <property type="entry name" value="SF2_C_SNF"/>
    <property type="match status" value="1"/>
</dbReference>
<feature type="region of interest" description="Disordered" evidence="2">
    <location>
        <begin position="1235"/>
        <end position="1269"/>
    </location>
</feature>
<feature type="region of interest" description="Disordered" evidence="2">
    <location>
        <begin position="1"/>
        <end position="49"/>
    </location>
</feature>
<dbReference type="SUPFAM" id="SSF52540">
    <property type="entry name" value="P-loop containing nucleoside triphosphate hydrolases"/>
    <property type="match status" value="2"/>
</dbReference>
<feature type="compositionally biased region" description="Polar residues" evidence="2">
    <location>
        <begin position="35"/>
        <end position="45"/>
    </location>
</feature>
<dbReference type="GO" id="GO:0016787">
    <property type="term" value="F:hydrolase activity"/>
    <property type="evidence" value="ECO:0007669"/>
    <property type="project" value="UniProtKB-KW"/>
</dbReference>
<keyword evidence="4" id="KW-0614">Plasmid</keyword>
<dbReference type="Gene3D" id="3.40.50.300">
    <property type="entry name" value="P-loop containing nucleotide triphosphate hydrolases"/>
    <property type="match status" value="2"/>
</dbReference>
<dbReference type="InterPro" id="IPR001650">
    <property type="entry name" value="Helicase_C-like"/>
</dbReference>
<evidence type="ECO:0000259" key="3">
    <source>
        <dbReference type="PROSITE" id="PS51194"/>
    </source>
</evidence>
<dbReference type="InterPro" id="IPR049730">
    <property type="entry name" value="SNF2/RAD54-like_C"/>
</dbReference>
<name>A0A6G8QG56_9ACTN</name>
<geneLocation type="plasmid" evidence="4 5">
    <name>unnamed1</name>
</geneLocation>
<dbReference type="InterPro" id="IPR027417">
    <property type="entry name" value="P-loop_NTPase"/>
</dbReference>
<keyword evidence="5" id="KW-1185">Reference proteome</keyword>
<keyword evidence="1" id="KW-0378">Hydrolase</keyword>
<feature type="domain" description="Helicase C-terminal" evidence="3">
    <location>
        <begin position="1035"/>
        <end position="1196"/>
    </location>
</feature>
<accession>A0A6G8QG56</accession>
<dbReference type="AlphaFoldDB" id="A0A6G8QG56"/>
<evidence type="ECO:0000313" key="5">
    <source>
        <dbReference type="Proteomes" id="UP000501452"/>
    </source>
</evidence>
<dbReference type="SUPFAM" id="SSF53335">
    <property type="entry name" value="S-adenosyl-L-methionine-dependent methyltransferases"/>
    <property type="match status" value="1"/>
</dbReference>
<dbReference type="Gene3D" id="3.40.50.150">
    <property type="entry name" value="Vaccinia Virus protein VP39"/>
    <property type="match status" value="1"/>
</dbReference>
<reference evidence="4 5" key="1">
    <citation type="submission" date="2019-10" db="EMBL/GenBank/DDBJ databases">
        <title>Rubrobacter sp nov SCSIO 52090 isolated from a deep-sea sediment in the South China Sea.</title>
        <authorList>
            <person name="Chen R.W."/>
        </authorList>
    </citation>
    <scope>NUCLEOTIDE SEQUENCE [LARGE SCALE GENOMIC DNA]</scope>
    <source>
        <strain evidence="4 5">SCSIO 52909</strain>
        <plasmid evidence="4 5">unnamed1</plasmid>
    </source>
</reference>
<dbReference type="PROSITE" id="PS51194">
    <property type="entry name" value="HELICASE_CTER"/>
    <property type="match status" value="1"/>
</dbReference>
<dbReference type="Proteomes" id="UP000501452">
    <property type="component" value="Plasmid unnamed1"/>
</dbReference>
<evidence type="ECO:0000256" key="2">
    <source>
        <dbReference type="SAM" id="MobiDB-lite"/>
    </source>
</evidence>